<dbReference type="OrthoDB" id="10027013at2759"/>
<name>A0A2T3B865_AMORE</name>
<dbReference type="STRING" id="857342.A0A2T3B865"/>
<dbReference type="Pfam" id="PF08241">
    <property type="entry name" value="Methyltransf_11"/>
    <property type="match status" value="1"/>
</dbReference>
<comment type="similarity">
    <text evidence="1">Belongs to the methyltransferase superfamily.</text>
</comment>
<dbReference type="InterPro" id="IPR013216">
    <property type="entry name" value="Methyltransf_11"/>
</dbReference>
<dbReference type="CDD" id="cd02440">
    <property type="entry name" value="AdoMet_MTases"/>
    <property type="match status" value="1"/>
</dbReference>
<accession>A0A2T3B865</accession>
<evidence type="ECO:0000256" key="1">
    <source>
        <dbReference type="ARBA" id="ARBA00008361"/>
    </source>
</evidence>
<dbReference type="RefSeq" id="XP_024723114.1">
    <property type="nucleotide sequence ID" value="XM_024870073.1"/>
</dbReference>
<keyword evidence="6" id="KW-1185">Reference proteome</keyword>
<dbReference type="InterPro" id="IPR029063">
    <property type="entry name" value="SAM-dependent_MTases_sf"/>
</dbReference>
<dbReference type="GeneID" id="36578154"/>
<evidence type="ECO:0000256" key="3">
    <source>
        <dbReference type="ARBA" id="ARBA00022679"/>
    </source>
</evidence>
<feature type="domain" description="Methyltransferase type 11" evidence="4">
    <location>
        <begin position="51"/>
        <end position="142"/>
    </location>
</feature>
<keyword evidence="2" id="KW-0489">Methyltransferase</keyword>
<protein>
    <recommendedName>
        <fullName evidence="4">Methyltransferase type 11 domain-containing protein</fullName>
    </recommendedName>
</protein>
<evidence type="ECO:0000313" key="5">
    <source>
        <dbReference type="EMBL" id="PSS23068.1"/>
    </source>
</evidence>
<organism evidence="5 6">
    <name type="scientific">Amorphotheca resinae ATCC 22711</name>
    <dbReference type="NCBI Taxonomy" id="857342"/>
    <lineage>
        <taxon>Eukaryota</taxon>
        <taxon>Fungi</taxon>
        <taxon>Dikarya</taxon>
        <taxon>Ascomycota</taxon>
        <taxon>Pezizomycotina</taxon>
        <taxon>Leotiomycetes</taxon>
        <taxon>Helotiales</taxon>
        <taxon>Amorphothecaceae</taxon>
        <taxon>Amorphotheca</taxon>
    </lineage>
</organism>
<dbReference type="InParanoid" id="A0A2T3B865"/>
<dbReference type="GO" id="GO:0008757">
    <property type="term" value="F:S-adenosylmethionine-dependent methyltransferase activity"/>
    <property type="evidence" value="ECO:0007669"/>
    <property type="project" value="InterPro"/>
</dbReference>
<dbReference type="Proteomes" id="UP000241818">
    <property type="component" value="Unassembled WGS sequence"/>
</dbReference>
<proteinExistence type="inferred from homology"/>
<gene>
    <name evidence="5" type="ORF">M430DRAFT_97869</name>
</gene>
<dbReference type="PANTHER" id="PTHR44942">
    <property type="entry name" value="METHYLTRANSF_11 DOMAIN-CONTAINING PROTEIN"/>
    <property type="match status" value="1"/>
</dbReference>
<dbReference type="InterPro" id="IPR051052">
    <property type="entry name" value="Diverse_substrate_MTase"/>
</dbReference>
<evidence type="ECO:0000313" key="6">
    <source>
        <dbReference type="Proteomes" id="UP000241818"/>
    </source>
</evidence>
<dbReference type="PANTHER" id="PTHR44942:SF4">
    <property type="entry name" value="METHYLTRANSFERASE TYPE 11 DOMAIN-CONTAINING PROTEIN"/>
    <property type="match status" value="1"/>
</dbReference>
<dbReference type="EMBL" id="KZ679008">
    <property type="protein sequence ID" value="PSS23068.1"/>
    <property type="molecule type" value="Genomic_DNA"/>
</dbReference>
<dbReference type="AlphaFoldDB" id="A0A2T3B865"/>
<dbReference type="GO" id="GO:0032259">
    <property type="term" value="P:methylation"/>
    <property type="evidence" value="ECO:0007669"/>
    <property type="project" value="UniProtKB-KW"/>
</dbReference>
<evidence type="ECO:0000256" key="2">
    <source>
        <dbReference type="ARBA" id="ARBA00022603"/>
    </source>
</evidence>
<evidence type="ECO:0000259" key="4">
    <source>
        <dbReference type="Pfam" id="PF08241"/>
    </source>
</evidence>
<dbReference type="SUPFAM" id="SSF53335">
    <property type="entry name" value="S-adenosyl-L-methionine-dependent methyltransferases"/>
    <property type="match status" value="1"/>
</dbReference>
<reference evidence="5 6" key="1">
    <citation type="journal article" date="2018" name="New Phytol.">
        <title>Comparative genomics and transcriptomics depict ericoid mycorrhizal fungi as versatile saprotrophs and plant mutualists.</title>
        <authorList>
            <person name="Martino E."/>
            <person name="Morin E."/>
            <person name="Grelet G.A."/>
            <person name="Kuo A."/>
            <person name="Kohler A."/>
            <person name="Daghino S."/>
            <person name="Barry K.W."/>
            <person name="Cichocki N."/>
            <person name="Clum A."/>
            <person name="Dockter R.B."/>
            <person name="Hainaut M."/>
            <person name="Kuo R.C."/>
            <person name="LaButti K."/>
            <person name="Lindahl B.D."/>
            <person name="Lindquist E.A."/>
            <person name="Lipzen A."/>
            <person name="Khouja H.R."/>
            <person name="Magnuson J."/>
            <person name="Murat C."/>
            <person name="Ohm R.A."/>
            <person name="Singer S.W."/>
            <person name="Spatafora J.W."/>
            <person name="Wang M."/>
            <person name="Veneault-Fourrey C."/>
            <person name="Henrissat B."/>
            <person name="Grigoriev I.V."/>
            <person name="Martin F.M."/>
            <person name="Perotto S."/>
        </authorList>
    </citation>
    <scope>NUCLEOTIDE SEQUENCE [LARGE SCALE GENOMIC DNA]</scope>
    <source>
        <strain evidence="5 6">ATCC 22711</strain>
    </source>
</reference>
<keyword evidence="3" id="KW-0808">Transferase</keyword>
<sequence length="289" mass="32711">MATPFTLASEAARGFSNAAQYDQYRPSYPAEAVDKLLTHLGVAGLKNARVVDLACGTGKFTELLTARPEEYEVVGVEPHREMREELVKKNLARVKVLDGDAGNMPIGEGWGDALVAAQAFHWFATEASLKEIHRVLRPGAAFGMIWNVEDYNGPKAWTPTTKWEQELKDIIAELEDGHPRFRHMIWRQVFEKQQDTTPLQTLKDTFAQKLPLFSLPIGEDTVKWTVWLSDEGVWKRYSTLSQIANQEGEKKEQIQERVFKALKDPSTERNEKGEVAVHGVTYLAWTSRV</sequence>
<dbReference type="Gene3D" id="3.40.50.150">
    <property type="entry name" value="Vaccinia Virus protein VP39"/>
    <property type="match status" value="1"/>
</dbReference>